<comment type="caution">
    <text evidence="3">The sequence shown here is derived from an EMBL/GenBank/DDBJ whole genome shotgun (WGS) entry which is preliminary data.</text>
</comment>
<keyword evidence="4" id="KW-1185">Reference proteome</keyword>
<keyword evidence="2" id="KW-0812">Transmembrane</keyword>
<sequence>MTTGERSGSGPRHEAPWARRGCAAGVANSDPGSWTLDHIRDQQSRPPIAVLGFAHLAATTPPERIGRTMGSAELGREAGDAGGPLIVGAVATTVGLAAGLGTLAFLIAVIAVVCTVFLRQNARPRT</sequence>
<keyword evidence="2" id="KW-1133">Transmembrane helix</keyword>
<dbReference type="InterPro" id="IPR036259">
    <property type="entry name" value="MFS_trans_sf"/>
</dbReference>
<feature type="region of interest" description="Disordered" evidence="1">
    <location>
        <begin position="1"/>
        <end position="26"/>
    </location>
</feature>
<dbReference type="Proteomes" id="UP001296993">
    <property type="component" value="Unassembled WGS sequence"/>
</dbReference>
<evidence type="ECO:0008006" key="5">
    <source>
        <dbReference type="Google" id="ProtNLM"/>
    </source>
</evidence>
<reference evidence="3 4" key="1">
    <citation type="submission" date="2021-03" db="EMBL/GenBank/DDBJ databases">
        <title>Sequencing the genomes of 1000 actinobacteria strains.</title>
        <authorList>
            <person name="Klenk H.-P."/>
        </authorList>
    </citation>
    <scope>NUCLEOTIDE SEQUENCE [LARGE SCALE GENOMIC DNA]</scope>
    <source>
        <strain evidence="3 4">DSM 15797</strain>
    </source>
</reference>
<organism evidence="3 4">
    <name type="scientific">Paeniglutamicibacter kerguelensis</name>
    <dbReference type="NCBI Taxonomy" id="254788"/>
    <lineage>
        <taxon>Bacteria</taxon>
        <taxon>Bacillati</taxon>
        <taxon>Actinomycetota</taxon>
        <taxon>Actinomycetes</taxon>
        <taxon>Micrococcales</taxon>
        <taxon>Micrococcaceae</taxon>
        <taxon>Paeniglutamicibacter</taxon>
    </lineage>
</organism>
<evidence type="ECO:0000256" key="2">
    <source>
        <dbReference type="SAM" id="Phobius"/>
    </source>
</evidence>
<protein>
    <recommendedName>
        <fullName evidence="5">MFS transporter</fullName>
    </recommendedName>
</protein>
<accession>A0ABS4X846</accession>
<feature type="transmembrane region" description="Helical" evidence="2">
    <location>
        <begin position="85"/>
        <end position="118"/>
    </location>
</feature>
<name>A0ABS4X846_9MICC</name>
<dbReference type="SUPFAM" id="SSF103473">
    <property type="entry name" value="MFS general substrate transporter"/>
    <property type="match status" value="1"/>
</dbReference>
<proteinExistence type="predicted"/>
<dbReference type="EMBL" id="JAGIOF010000001">
    <property type="protein sequence ID" value="MBP2384640.1"/>
    <property type="molecule type" value="Genomic_DNA"/>
</dbReference>
<evidence type="ECO:0000313" key="3">
    <source>
        <dbReference type="EMBL" id="MBP2384640.1"/>
    </source>
</evidence>
<keyword evidence="2" id="KW-0472">Membrane</keyword>
<evidence type="ECO:0000313" key="4">
    <source>
        <dbReference type="Proteomes" id="UP001296993"/>
    </source>
</evidence>
<dbReference type="RefSeq" id="WP_377738477.1">
    <property type="nucleotide sequence ID" value="NZ_JBHSKA010000001.1"/>
</dbReference>
<evidence type="ECO:0000256" key="1">
    <source>
        <dbReference type="SAM" id="MobiDB-lite"/>
    </source>
</evidence>
<dbReference type="Gene3D" id="1.20.1250.20">
    <property type="entry name" value="MFS general substrate transporter like domains"/>
    <property type="match status" value="1"/>
</dbReference>
<gene>
    <name evidence="3" type="ORF">JOF47_000151</name>
</gene>